<comment type="caution">
    <text evidence="5">The sequence shown here is derived from an EMBL/GenBank/DDBJ whole genome shotgun (WGS) entry which is preliminary data.</text>
</comment>
<evidence type="ECO:0000256" key="3">
    <source>
        <dbReference type="SAM" id="SignalP"/>
    </source>
</evidence>
<dbReference type="InterPro" id="IPR016035">
    <property type="entry name" value="Acyl_Trfase/lysoPLipase"/>
</dbReference>
<keyword evidence="2" id="KW-0442">Lipid degradation</keyword>
<dbReference type="PROSITE" id="PS51257">
    <property type="entry name" value="PROKAR_LIPOPROTEIN"/>
    <property type="match status" value="1"/>
</dbReference>
<feature type="short sequence motif" description="GXSXG" evidence="2">
    <location>
        <begin position="118"/>
        <end position="122"/>
    </location>
</feature>
<dbReference type="PROSITE" id="PS51635">
    <property type="entry name" value="PNPLA"/>
    <property type="match status" value="1"/>
</dbReference>
<feature type="active site" description="Nucleophile" evidence="2">
    <location>
        <position position="120"/>
    </location>
</feature>
<dbReference type="Gene3D" id="3.40.1090.10">
    <property type="entry name" value="Cytosolic phospholipase A2 catalytic domain"/>
    <property type="match status" value="1"/>
</dbReference>
<feature type="short sequence motif" description="GXGXXG" evidence="2">
    <location>
        <begin position="89"/>
        <end position="94"/>
    </location>
</feature>
<dbReference type="RefSeq" id="WP_386835070.1">
    <property type="nucleotide sequence ID" value="NZ_JBHUNP010000001.1"/>
</dbReference>
<keyword evidence="2" id="KW-0378">Hydrolase</keyword>
<keyword evidence="1 2" id="KW-0443">Lipid metabolism</keyword>
<dbReference type="EMBL" id="JBHUNP010000001">
    <property type="protein sequence ID" value="MFD2649510.1"/>
    <property type="molecule type" value="Genomic_DNA"/>
</dbReference>
<evidence type="ECO:0000313" key="6">
    <source>
        <dbReference type="Proteomes" id="UP001597521"/>
    </source>
</evidence>
<reference evidence="6" key="1">
    <citation type="journal article" date="2019" name="Int. J. Syst. Evol. Microbiol.">
        <title>The Global Catalogue of Microorganisms (GCM) 10K type strain sequencing project: providing services to taxonomists for standard genome sequencing and annotation.</title>
        <authorList>
            <consortium name="The Broad Institute Genomics Platform"/>
            <consortium name="The Broad Institute Genome Sequencing Center for Infectious Disease"/>
            <person name="Wu L."/>
            <person name="Ma J."/>
        </authorList>
    </citation>
    <scope>NUCLEOTIDE SEQUENCE [LARGE SCALE GENOMIC DNA]</scope>
    <source>
        <strain evidence="6">CCM 7427</strain>
    </source>
</reference>
<proteinExistence type="predicted"/>
<dbReference type="InterPro" id="IPR002641">
    <property type="entry name" value="PNPLA_dom"/>
</dbReference>
<dbReference type="SUPFAM" id="SSF52151">
    <property type="entry name" value="FabD/lysophospholipase-like"/>
    <property type="match status" value="1"/>
</dbReference>
<dbReference type="Pfam" id="PF01734">
    <property type="entry name" value="Patatin"/>
    <property type="match status" value="1"/>
</dbReference>
<gene>
    <name evidence="5" type="ORF">ACFSX5_17120</name>
</gene>
<dbReference type="Proteomes" id="UP001597521">
    <property type="component" value="Unassembled WGS sequence"/>
</dbReference>
<evidence type="ECO:0000313" key="5">
    <source>
        <dbReference type="EMBL" id="MFD2649510.1"/>
    </source>
</evidence>
<feature type="active site" description="Proton acceptor" evidence="2">
    <location>
        <position position="264"/>
    </location>
</feature>
<feature type="domain" description="PNPLA" evidence="4">
    <location>
        <begin position="85"/>
        <end position="277"/>
    </location>
</feature>
<keyword evidence="6" id="KW-1185">Reference proteome</keyword>
<feature type="short sequence motif" description="DGA/G" evidence="2">
    <location>
        <begin position="264"/>
        <end position="266"/>
    </location>
</feature>
<sequence>MPIALRSLAFLPMLVLALAGCTTTGETRTSAVPEPIAEIAAVPGASRAPIGASEAMPIRYWGDEPLKEGQSFGFTAGADGSLDYLSLSGGGINGAYGAGFLVGWTQSGNRPEFEVVTGISVGAMIAPLAFLGPAYDGHLQAVFGTLAGSKSPNLNFVAALFGSSSIASNAQVLGAIRSIITPETLTAIGREHAKGRRLLIGTTNLDAERPVIWDIGAIAASQIPDRLELVQKIILASTAVPGVYPPVLIDVRAAGLEFDELHVDGGVTQQIVLLPDGLQSLPRNADLYVVYNGAIEPTAKPVNVSSLSILERAIPTLLKYRGRSDITILTNAVERSGISYRLTAIPADFPPPKDQLFGGQEWLSALYQYGVESGQVGAWHRTN</sequence>
<feature type="signal peptide" evidence="3">
    <location>
        <begin position="1"/>
        <end position="19"/>
    </location>
</feature>
<evidence type="ECO:0000256" key="1">
    <source>
        <dbReference type="ARBA" id="ARBA00023098"/>
    </source>
</evidence>
<protein>
    <submittedName>
        <fullName evidence="5">Patatin-like phospholipase family protein</fullName>
    </submittedName>
</protein>
<name>A0ABW5QP74_9HYPH</name>
<feature type="chain" id="PRO_5046912897" evidence="3">
    <location>
        <begin position="20"/>
        <end position="383"/>
    </location>
</feature>
<organism evidence="5 6">
    <name type="scientific">Devosia albogilva</name>
    <dbReference type="NCBI Taxonomy" id="429726"/>
    <lineage>
        <taxon>Bacteria</taxon>
        <taxon>Pseudomonadati</taxon>
        <taxon>Pseudomonadota</taxon>
        <taxon>Alphaproteobacteria</taxon>
        <taxon>Hyphomicrobiales</taxon>
        <taxon>Devosiaceae</taxon>
        <taxon>Devosia</taxon>
    </lineage>
</organism>
<evidence type="ECO:0000259" key="4">
    <source>
        <dbReference type="PROSITE" id="PS51635"/>
    </source>
</evidence>
<keyword evidence="3" id="KW-0732">Signal</keyword>
<accession>A0ABW5QP74</accession>
<evidence type="ECO:0000256" key="2">
    <source>
        <dbReference type="PROSITE-ProRule" id="PRU01161"/>
    </source>
</evidence>